<proteinExistence type="predicted"/>
<evidence type="ECO:0000256" key="8">
    <source>
        <dbReference type="ARBA" id="ARBA00022989"/>
    </source>
</evidence>
<keyword evidence="7" id="KW-0256">Endoplasmic reticulum</keyword>
<comment type="pathway">
    <text evidence="2">Protein modification; protein glycosylation.</text>
</comment>
<reference evidence="13" key="2">
    <citation type="journal article" date="2022" name="Res Sq">
        <title>Comparative Genomics Reveals Insights into the Divergent Evolution of Astigmatic Mites and Household Pest Adaptations.</title>
        <authorList>
            <person name="Xiong Q."/>
            <person name="Wan A.T.-Y."/>
            <person name="Liu X.-Y."/>
            <person name="Fung C.S.-H."/>
            <person name="Xiao X."/>
            <person name="Malainual N."/>
            <person name="Hou J."/>
            <person name="Wang L."/>
            <person name="Wang M."/>
            <person name="Yang K."/>
            <person name="Cui Y."/>
            <person name="Leung E."/>
            <person name="Nong W."/>
            <person name="Shin S.-K."/>
            <person name="Au S."/>
            <person name="Jeong K.Y."/>
            <person name="Chew F.T."/>
            <person name="Hui J."/>
            <person name="Leung T.F."/>
            <person name="Tungtrongchitr A."/>
            <person name="Zhong N."/>
            <person name="Liu Z."/>
            <person name="Tsui S."/>
        </authorList>
    </citation>
    <scope>NUCLEOTIDE SEQUENCE</scope>
    <source>
        <strain evidence="13">Derf</strain>
        <tissue evidence="13">Whole organism</tissue>
    </source>
</reference>
<name>A0A922HVF7_DERFA</name>
<evidence type="ECO:0000313" key="14">
    <source>
        <dbReference type="Proteomes" id="UP000790347"/>
    </source>
</evidence>
<protein>
    <recommendedName>
        <fullName evidence="3">dolichyl-P-Man:Man5GlcNAc2-PP-dolichol alpha-1,3-mannosyltransferase</fullName>
        <ecNumber evidence="3">2.4.1.258</ecNumber>
    </recommendedName>
</protein>
<evidence type="ECO:0000256" key="3">
    <source>
        <dbReference type="ARBA" id="ARBA00011964"/>
    </source>
</evidence>
<sequence>MGPIRNKSSSSSSSSSSSINRHNNNNHMMMMGQSFISNIKHLANELQDFIQKKIFTFKIFHEQQCYPIVSLLLLLFEIFLNVIIIQRVRYTEIDWSTYMQQVECFLNGTRDYSQITGATGPIVYPAGHIYVYTLLYWLTDYGHNIYRAQYIFASLYLITLFIVFRLYRQYSMAPPYVLLFMCLTSYRVHSIYVLRLFNDTVAILLLYLSLLSFTSGHKWIRGSILYSLAVSIKMNILLFAPGLFLLYNEYLNTWNVIKNLMICALVQIILAVPFIVTYPISYIKNSFNLGRIFLHKWTVNYRFMSEQIFIHKGFHSILLILHITILFIIFHQRWMNLIKKKIFSFNKNNFDNNEMNEQQQQQRRQQQQKQRQNFHHHDQHPDNGTKQKFGQHILMTMFISNFIGIVFARSLHYQFYIWYYHSLPFLLWTTSNGSSHSMTNICMLGLIELVWNIYPSTIWSSIILHLVHLTILYRLIRWSNIDIVVEMTTTKTMTTTTITTGTINNDDNKIK</sequence>
<gene>
    <name evidence="13" type="primary">ALG3_1</name>
    <name evidence="13" type="ORF">DERF_010648</name>
</gene>
<reference evidence="13" key="1">
    <citation type="submission" date="2013-05" db="EMBL/GenBank/DDBJ databases">
        <authorList>
            <person name="Yim A.K.Y."/>
            <person name="Chan T.F."/>
            <person name="Ji K.M."/>
            <person name="Liu X.Y."/>
            <person name="Zhou J.W."/>
            <person name="Li R.Q."/>
            <person name="Yang K.Y."/>
            <person name="Li J."/>
            <person name="Li M."/>
            <person name="Law P.T.W."/>
            <person name="Wu Y.L."/>
            <person name="Cai Z.L."/>
            <person name="Qin H."/>
            <person name="Bao Y."/>
            <person name="Leung R.K.K."/>
            <person name="Ng P.K.S."/>
            <person name="Zou J."/>
            <person name="Zhong X.J."/>
            <person name="Ran P.X."/>
            <person name="Zhong N.S."/>
            <person name="Liu Z.G."/>
            <person name="Tsui S.K.W."/>
        </authorList>
    </citation>
    <scope>NUCLEOTIDE SEQUENCE</scope>
    <source>
        <strain evidence="13">Derf</strain>
        <tissue evidence="13">Whole organism</tissue>
    </source>
</reference>
<keyword evidence="14" id="KW-1185">Reference proteome</keyword>
<keyword evidence="8 12" id="KW-1133">Transmembrane helix</keyword>
<evidence type="ECO:0000256" key="11">
    <source>
        <dbReference type="SAM" id="MobiDB-lite"/>
    </source>
</evidence>
<feature type="transmembrane region" description="Helical" evidence="12">
    <location>
        <begin position="226"/>
        <end position="247"/>
    </location>
</feature>
<feature type="transmembrane region" description="Helical" evidence="12">
    <location>
        <begin position="393"/>
        <end position="419"/>
    </location>
</feature>
<feature type="region of interest" description="Disordered" evidence="11">
    <location>
        <begin position="355"/>
        <end position="385"/>
    </location>
</feature>
<evidence type="ECO:0000256" key="4">
    <source>
        <dbReference type="ARBA" id="ARBA00022676"/>
    </source>
</evidence>
<comment type="catalytic activity">
    <reaction evidence="10">
        <text>an alpha-D-Man-(1-&gt;2)-alpha-D-Man-(1-&gt;2)-alpha-D-Man-(1-&gt;3)-[alpha-D-Man-(1-&gt;6)]-beta-D-Man-(1-&gt;4)-beta-D-GlcNAc-(1-&gt;4)-alpha-D-GlcNAc-diphospho-di-trans,poly-cis-dolichol + a di-trans,poly-cis-dolichyl beta-D-mannosyl phosphate = an alpha-D-Man-(1-&gt;2)-alpha-D-Man-(1-&gt;2)-alpha-D-Man-(1-&gt;3)-[alpha-D-Man-(1-&gt;3)-alpha-D-Man-(1-&gt;6)]-beta-D-Man-(1-&gt;4)-beta-D-GlcNAc-(1-&gt;4)-alpha-D-GlcNAc-diphospho-di-trans,poly-cis-dolichol + a di-trans,poly-cis-dolichyl phosphate + H(+)</text>
        <dbReference type="Rhea" id="RHEA:29527"/>
        <dbReference type="Rhea" id="RHEA-COMP:19498"/>
        <dbReference type="Rhea" id="RHEA-COMP:19501"/>
        <dbReference type="Rhea" id="RHEA-COMP:19516"/>
        <dbReference type="Rhea" id="RHEA-COMP:19517"/>
        <dbReference type="ChEBI" id="CHEBI:15378"/>
        <dbReference type="ChEBI" id="CHEBI:57683"/>
        <dbReference type="ChEBI" id="CHEBI:58211"/>
        <dbReference type="ChEBI" id="CHEBI:132515"/>
        <dbReference type="ChEBI" id="CHEBI:132516"/>
        <dbReference type="EC" id="2.4.1.258"/>
    </reaction>
    <physiologicalReaction direction="left-to-right" evidence="10">
        <dbReference type="Rhea" id="RHEA:29528"/>
    </physiologicalReaction>
</comment>
<dbReference type="PANTHER" id="PTHR12646">
    <property type="entry name" value="NOT56 - RELATED"/>
    <property type="match status" value="1"/>
</dbReference>
<dbReference type="EC" id="2.4.1.258" evidence="3"/>
<feature type="compositionally biased region" description="Basic and acidic residues" evidence="11">
    <location>
        <begin position="375"/>
        <end position="385"/>
    </location>
</feature>
<dbReference type="PANTHER" id="PTHR12646:SF0">
    <property type="entry name" value="DOL-P-MAN:MAN(5)GLCNAC(2)-PP-DOL ALPHA-1,3-MANNOSYLTRANSFERASE"/>
    <property type="match status" value="1"/>
</dbReference>
<evidence type="ECO:0000256" key="6">
    <source>
        <dbReference type="ARBA" id="ARBA00022692"/>
    </source>
</evidence>
<evidence type="ECO:0000256" key="12">
    <source>
        <dbReference type="SAM" id="Phobius"/>
    </source>
</evidence>
<keyword evidence="4" id="KW-0328">Glycosyltransferase</keyword>
<evidence type="ECO:0000256" key="10">
    <source>
        <dbReference type="ARBA" id="ARBA00049506"/>
    </source>
</evidence>
<organism evidence="13 14">
    <name type="scientific">Dermatophagoides farinae</name>
    <name type="common">American house dust mite</name>
    <dbReference type="NCBI Taxonomy" id="6954"/>
    <lineage>
        <taxon>Eukaryota</taxon>
        <taxon>Metazoa</taxon>
        <taxon>Ecdysozoa</taxon>
        <taxon>Arthropoda</taxon>
        <taxon>Chelicerata</taxon>
        <taxon>Arachnida</taxon>
        <taxon>Acari</taxon>
        <taxon>Acariformes</taxon>
        <taxon>Sarcoptiformes</taxon>
        <taxon>Astigmata</taxon>
        <taxon>Psoroptidia</taxon>
        <taxon>Analgoidea</taxon>
        <taxon>Pyroglyphidae</taxon>
        <taxon>Dermatophagoidinae</taxon>
        <taxon>Dermatophagoides</taxon>
    </lineage>
</organism>
<dbReference type="GO" id="GO:0005789">
    <property type="term" value="C:endoplasmic reticulum membrane"/>
    <property type="evidence" value="ECO:0007669"/>
    <property type="project" value="UniProtKB-SubCell"/>
</dbReference>
<feature type="transmembrane region" description="Helical" evidence="12">
    <location>
        <begin position="313"/>
        <end position="331"/>
    </location>
</feature>
<feature type="transmembrane region" description="Helical" evidence="12">
    <location>
        <begin position="65"/>
        <end position="85"/>
    </location>
</feature>
<evidence type="ECO:0000256" key="7">
    <source>
        <dbReference type="ARBA" id="ARBA00022824"/>
    </source>
</evidence>
<feature type="compositionally biased region" description="Low complexity" evidence="11">
    <location>
        <begin position="355"/>
        <end position="371"/>
    </location>
</feature>
<comment type="caution">
    <text evidence="13">The sequence shown here is derived from an EMBL/GenBank/DDBJ whole genome shotgun (WGS) entry which is preliminary data.</text>
</comment>
<accession>A0A922HVF7</accession>
<keyword evidence="6 12" id="KW-0812">Transmembrane</keyword>
<feature type="transmembrane region" description="Helical" evidence="12">
    <location>
        <begin position="150"/>
        <end position="167"/>
    </location>
</feature>
<feature type="compositionally biased region" description="Low complexity" evidence="11">
    <location>
        <begin position="8"/>
        <end position="23"/>
    </location>
</feature>
<dbReference type="Pfam" id="PF05208">
    <property type="entry name" value="ALG3"/>
    <property type="match status" value="1"/>
</dbReference>
<dbReference type="InterPro" id="IPR007873">
    <property type="entry name" value="Glycosyltransferase_ALG3"/>
</dbReference>
<dbReference type="AlphaFoldDB" id="A0A922HVF7"/>
<evidence type="ECO:0000256" key="1">
    <source>
        <dbReference type="ARBA" id="ARBA00004477"/>
    </source>
</evidence>
<feature type="transmembrane region" description="Helical" evidence="12">
    <location>
        <begin position="453"/>
        <end position="473"/>
    </location>
</feature>
<keyword evidence="5" id="KW-0808">Transferase</keyword>
<evidence type="ECO:0000256" key="2">
    <source>
        <dbReference type="ARBA" id="ARBA00004922"/>
    </source>
</evidence>
<feature type="transmembrane region" description="Helical" evidence="12">
    <location>
        <begin position="259"/>
        <end position="280"/>
    </location>
</feature>
<feature type="region of interest" description="Disordered" evidence="11">
    <location>
        <begin position="1"/>
        <end position="23"/>
    </location>
</feature>
<keyword evidence="9 12" id="KW-0472">Membrane</keyword>
<dbReference type="GO" id="GO:0052925">
    <property type="term" value="F:dol-P-Man:Man(5)GlcNAc(2)-PP-Dol alpha-1,3-mannosyltransferase activity"/>
    <property type="evidence" value="ECO:0007669"/>
    <property type="project" value="UniProtKB-EC"/>
</dbReference>
<evidence type="ECO:0000313" key="13">
    <source>
        <dbReference type="EMBL" id="KAH9505877.1"/>
    </source>
</evidence>
<evidence type="ECO:0000256" key="5">
    <source>
        <dbReference type="ARBA" id="ARBA00022679"/>
    </source>
</evidence>
<dbReference type="EMBL" id="ASGP02000005">
    <property type="protein sequence ID" value="KAH9505877.1"/>
    <property type="molecule type" value="Genomic_DNA"/>
</dbReference>
<comment type="subcellular location">
    <subcellularLocation>
        <location evidence="1">Endoplasmic reticulum membrane</location>
        <topology evidence="1">Multi-pass membrane protein</topology>
    </subcellularLocation>
</comment>
<dbReference type="Proteomes" id="UP000790347">
    <property type="component" value="Unassembled WGS sequence"/>
</dbReference>
<evidence type="ECO:0000256" key="9">
    <source>
        <dbReference type="ARBA" id="ARBA00023136"/>
    </source>
</evidence>